<sequence length="840" mass="94367" precursor="true">MGTFLSRPLHLFTQLLIKLIRLLFGGDPWPTFETEVMPGWLQAIGYLDREALYQLDNHSLGFAFTGPPMSGVQGATFEKLAGLLQGQLPADTVMQFMLWTSPDMEATLTRYTLDRLRAEGDFLQQTCKEFAAYYRDGATNSVVKGNDIRLRDVRLVITGKVPVGKEPTLEDVRKVMEVRDVVSAGLRACGFHLEMMKPAAYLRFMQTIFNWRGDAAWRQSPVTDYDDEAALTEQILDFNNEVRVDENGLWLGDHRARVLSPKGYPSQAAFGQAYAYLGEVMTGANGLRDPTLLCMNLWFRDRESEAAAIGKETMWVTNQAGQAITRFRPEILDQKRSFDLASKQIGDGDRIIRMCFGMVVITPDDKTSLASVANAQAYMRTFGFKMMEDKYFCGPMFGNFMPFGTDVVSHSAMRRWKRTTARGVAPLLPVMAEWRGTGTPSLLLVSRNGQLMSLSNWDSETNFNVAVAAESGSGKSFLAQTLLQNARMTGDRFWIVDKGKSYRNIVEMMGGQRLTFGADSTLCLNPWTIVEDYEADEDLLYSLISAMAALNDPLSDVQAAEVKRLMRLTFQAVGREAMTIDHLAEVLLEQEDRRIRDVGTQLHPFTRHGGYGRLFHGRNNYEVDNPVILLELDDLEGRAHLQRVVLLQLMFQIRREMGRLPRTLRKYLLIDEAWELLAGNGVAGGTDPVADFVGKAYRQFRKHNGGAVTITQSISDYFQNEVTRTIWQNSAHKWLLGQRPEAIESAKREGQLEVGEHGFRLLRGVHTVKGEYSEIFMHTPFGYGVGRLIVPPVFRKLFSTTATDVGRITEMRAHGMPLMAAIQRLAREDGIVADATGGSQ</sequence>
<dbReference type="GeneID" id="72428723"/>
<proteinExistence type="predicted"/>
<dbReference type="Proteomes" id="UP000011859">
    <property type="component" value="Chromosome"/>
</dbReference>
<dbReference type="Pfam" id="PF11130">
    <property type="entry name" value="TraC_F_IV"/>
    <property type="match status" value="1"/>
</dbReference>
<dbReference type="KEGG" id="rhd:R2APBS1_1989"/>
<dbReference type="Pfam" id="PF19044">
    <property type="entry name" value="P-loop_TraG"/>
    <property type="match status" value="1"/>
</dbReference>
<dbReference type="SUPFAM" id="SSF52540">
    <property type="entry name" value="P-loop containing nucleoside triphosphate hydrolases"/>
    <property type="match status" value="1"/>
</dbReference>
<dbReference type="InterPro" id="IPR014117">
    <property type="entry name" value="TraC-F-type"/>
</dbReference>
<evidence type="ECO:0000313" key="3">
    <source>
        <dbReference type="Proteomes" id="UP000011859"/>
    </source>
</evidence>
<dbReference type="STRING" id="666685.R2APBS1_1989"/>
<organism evidence="2 3">
    <name type="scientific">Rhodanobacter denitrificans</name>
    <dbReference type="NCBI Taxonomy" id="666685"/>
    <lineage>
        <taxon>Bacteria</taxon>
        <taxon>Pseudomonadati</taxon>
        <taxon>Pseudomonadota</taxon>
        <taxon>Gammaproteobacteria</taxon>
        <taxon>Lysobacterales</taxon>
        <taxon>Rhodanobacteraceae</taxon>
        <taxon>Rhodanobacter</taxon>
    </lineage>
</organism>
<dbReference type="Gene3D" id="3.40.50.300">
    <property type="entry name" value="P-loop containing nucleotide triphosphate hydrolases"/>
    <property type="match status" value="1"/>
</dbReference>
<dbReference type="PANTHER" id="PTHR38467:SF1">
    <property type="entry name" value="CONJUGATIVE TRANSFER: ASSEMBLY"/>
    <property type="match status" value="1"/>
</dbReference>
<name>M4NGA1_9GAMM</name>
<dbReference type="eggNOG" id="COG3451">
    <property type="taxonomic scope" value="Bacteria"/>
</dbReference>
<dbReference type="InterPro" id="IPR053155">
    <property type="entry name" value="F-pilin_assembly_TraC"/>
</dbReference>
<dbReference type="HOGENOM" id="CLU_007815_1_0_6"/>
<keyword evidence="3" id="KW-1185">Reference proteome</keyword>
<gene>
    <name evidence="2" type="ORF">R2APBS1_1989</name>
</gene>
<dbReference type="EMBL" id="CP003470">
    <property type="protein sequence ID" value="AGG89112.1"/>
    <property type="molecule type" value="Genomic_DNA"/>
</dbReference>
<evidence type="ECO:0000313" key="2">
    <source>
        <dbReference type="EMBL" id="AGG89112.1"/>
    </source>
</evidence>
<dbReference type="PANTHER" id="PTHR38467">
    <property type="match status" value="1"/>
</dbReference>
<dbReference type="InterPro" id="IPR025955">
    <property type="entry name" value="TraC/Conjuga_ATPase"/>
</dbReference>
<accession>M4NGA1</accession>
<dbReference type="NCBIfam" id="TIGR02746">
    <property type="entry name" value="TraC-F-type"/>
    <property type="match status" value="1"/>
</dbReference>
<protein>
    <submittedName>
        <fullName evidence="2">Type-IV secretion system protein TraC</fullName>
    </submittedName>
</protein>
<evidence type="ECO:0000259" key="1">
    <source>
        <dbReference type="Pfam" id="PF19044"/>
    </source>
</evidence>
<dbReference type="OrthoDB" id="9816422at2"/>
<dbReference type="AlphaFoldDB" id="M4NGA1"/>
<dbReference type="InterPro" id="IPR027417">
    <property type="entry name" value="P-loop_NTPase"/>
</dbReference>
<dbReference type="RefSeq" id="WP_015447837.1">
    <property type="nucleotide sequence ID" value="NC_020541.1"/>
</dbReference>
<feature type="domain" description="TraG P-loop" evidence="1">
    <location>
        <begin position="460"/>
        <end position="765"/>
    </location>
</feature>
<reference evidence="2 3" key="1">
    <citation type="submission" date="2012-04" db="EMBL/GenBank/DDBJ databases">
        <title>Complete genome of Rhodanobacter sp. 2APBS1.</title>
        <authorList>
            <consortium name="US DOE Joint Genome Institute"/>
            <person name="Huntemann M."/>
            <person name="Wei C.-L."/>
            <person name="Han J."/>
            <person name="Detter J.C."/>
            <person name="Han C."/>
            <person name="Tapia R."/>
            <person name="Munk A.C.C."/>
            <person name="Chen A."/>
            <person name="Krypides N."/>
            <person name="Mavromatis K."/>
            <person name="Markowitz V."/>
            <person name="Szeto E."/>
            <person name="Ivanova N."/>
            <person name="Mikhailova N."/>
            <person name="Ovchinnikova G."/>
            <person name="Pagani I."/>
            <person name="Pati A."/>
            <person name="Goodwin L."/>
            <person name="Peters L."/>
            <person name="Pitluck S."/>
            <person name="Woyke T."/>
            <person name="Prakash O."/>
            <person name="Elkins J."/>
            <person name="Brown S."/>
            <person name="Palumbo A."/>
            <person name="Hemme C."/>
            <person name="Zhou J."/>
            <person name="Watson D."/>
            <person name="Jardine P."/>
            <person name="Kostka J."/>
            <person name="Green S."/>
        </authorList>
    </citation>
    <scope>NUCLEOTIDE SEQUENCE [LARGE SCALE GENOMIC DNA]</scope>
    <source>
        <strain evidence="2 3">2APBS1</strain>
    </source>
</reference>
<dbReference type="Gene3D" id="1.10.8.730">
    <property type="match status" value="1"/>
</dbReference>
<dbReference type="InterPro" id="IPR043964">
    <property type="entry name" value="P-loop_TraG"/>
</dbReference>